<name>A0A0L0D212_THETB</name>
<comment type="similarity">
    <text evidence="2">Belongs to the dpy-30 family.</text>
</comment>
<dbReference type="STRING" id="461836.A0A0L0D212"/>
<keyword evidence="6" id="KW-0539">Nucleus</keyword>
<dbReference type="GO" id="GO:0006325">
    <property type="term" value="P:chromatin organization"/>
    <property type="evidence" value="ECO:0007669"/>
    <property type="project" value="UniProtKB-KW"/>
</dbReference>
<dbReference type="RefSeq" id="XP_013763131.1">
    <property type="nucleotide sequence ID" value="XM_013907677.1"/>
</dbReference>
<dbReference type="Pfam" id="PF05186">
    <property type="entry name" value="Dpy-30"/>
    <property type="match status" value="1"/>
</dbReference>
<evidence type="ECO:0000313" key="10">
    <source>
        <dbReference type="Proteomes" id="UP000054408"/>
    </source>
</evidence>
<dbReference type="CDD" id="cd22965">
    <property type="entry name" value="DD_DPY30_SDC1"/>
    <property type="match status" value="1"/>
</dbReference>
<organism evidence="9 10">
    <name type="scientific">Thecamonas trahens ATCC 50062</name>
    <dbReference type="NCBI Taxonomy" id="461836"/>
    <lineage>
        <taxon>Eukaryota</taxon>
        <taxon>Apusozoa</taxon>
        <taxon>Apusomonadida</taxon>
        <taxon>Apusomonadidae</taxon>
        <taxon>Thecamonas</taxon>
    </lineage>
</organism>
<keyword evidence="4" id="KW-0805">Transcription regulation</keyword>
<evidence type="ECO:0000256" key="6">
    <source>
        <dbReference type="ARBA" id="ARBA00023242"/>
    </source>
</evidence>
<dbReference type="eggNOG" id="KOG4109">
    <property type="taxonomic scope" value="Eukaryota"/>
</dbReference>
<dbReference type="Gene3D" id="1.20.890.10">
    <property type="entry name" value="cAMP-dependent protein kinase regulatory subunit, dimerization-anchoring domain"/>
    <property type="match status" value="1"/>
</dbReference>
<evidence type="ECO:0000256" key="7">
    <source>
        <dbReference type="ARBA" id="ARBA00044172"/>
    </source>
</evidence>
<evidence type="ECO:0000256" key="5">
    <source>
        <dbReference type="ARBA" id="ARBA00023163"/>
    </source>
</evidence>
<proteinExistence type="inferred from homology"/>
<evidence type="ECO:0000256" key="3">
    <source>
        <dbReference type="ARBA" id="ARBA00022853"/>
    </source>
</evidence>
<dbReference type="PANTHER" id="PTHR23356:SF16">
    <property type="entry name" value="DPY30 DOMAIN CONTAINING 2"/>
    <property type="match status" value="1"/>
</dbReference>
<dbReference type="EMBL" id="GL349433">
    <property type="protein sequence ID" value="KNC46155.1"/>
    <property type="molecule type" value="Genomic_DNA"/>
</dbReference>
<protein>
    <recommendedName>
        <fullName evidence="7">Protein dpy-30 homolog</fullName>
    </recommendedName>
</protein>
<comment type="subcellular location">
    <subcellularLocation>
        <location evidence="1">Nucleus</location>
    </subcellularLocation>
</comment>
<dbReference type="GO" id="GO:0048188">
    <property type="term" value="C:Set1C/COMPASS complex"/>
    <property type="evidence" value="ECO:0007669"/>
    <property type="project" value="InterPro"/>
</dbReference>
<reference evidence="9 10" key="1">
    <citation type="submission" date="2010-05" db="EMBL/GenBank/DDBJ databases">
        <title>The Genome Sequence of Thecamonas trahens ATCC 50062.</title>
        <authorList>
            <consortium name="The Broad Institute Genome Sequencing Platform"/>
            <person name="Russ C."/>
            <person name="Cuomo C."/>
            <person name="Shea T."/>
            <person name="Young S.K."/>
            <person name="Zeng Q."/>
            <person name="Koehrsen M."/>
            <person name="Haas B."/>
            <person name="Borodovsky M."/>
            <person name="Guigo R."/>
            <person name="Alvarado L."/>
            <person name="Berlin A."/>
            <person name="Bochicchio J."/>
            <person name="Borenstein D."/>
            <person name="Chapman S."/>
            <person name="Chen Z."/>
            <person name="Freedman E."/>
            <person name="Gellesch M."/>
            <person name="Goldberg J."/>
            <person name="Griggs A."/>
            <person name="Gujja S."/>
            <person name="Heilman E."/>
            <person name="Heiman D."/>
            <person name="Hepburn T."/>
            <person name="Howarth C."/>
            <person name="Jen D."/>
            <person name="Larson L."/>
            <person name="Mehta T."/>
            <person name="Park D."/>
            <person name="Pearson M."/>
            <person name="Roberts A."/>
            <person name="Saif S."/>
            <person name="Shenoy N."/>
            <person name="Sisk P."/>
            <person name="Stolte C."/>
            <person name="Sykes S."/>
            <person name="Thomson T."/>
            <person name="Walk T."/>
            <person name="White J."/>
            <person name="Yandava C."/>
            <person name="Burger G."/>
            <person name="Gray M.W."/>
            <person name="Holland P.W.H."/>
            <person name="King N."/>
            <person name="Lang F.B.F."/>
            <person name="Roger A.J."/>
            <person name="Ruiz-Trillo I."/>
            <person name="Lander E."/>
            <person name="Nusbaum C."/>
        </authorList>
    </citation>
    <scope>NUCLEOTIDE SEQUENCE [LARGE SCALE GENOMIC DNA]</scope>
    <source>
        <strain evidence="9 10">ATCC 50062</strain>
    </source>
</reference>
<feature type="compositionally biased region" description="Low complexity" evidence="8">
    <location>
        <begin position="9"/>
        <end position="25"/>
    </location>
</feature>
<accession>A0A0L0D212</accession>
<dbReference type="GeneID" id="25560088"/>
<dbReference type="InterPro" id="IPR037856">
    <property type="entry name" value="Sdc1/DPY30"/>
</dbReference>
<dbReference type="Proteomes" id="UP000054408">
    <property type="component" value="Unassembled WGS sequence"/>
</dbReference>
<evidence type="ECO:0000256" key="2">
    <source>
        <dbReference type="ARBA" id="ARBA00010849"/>
    </source>
</evidence>
<dbReference type="InterPro" id="IPR007858">
    <property type="entry name" value="Dpy-30_motif"/>
</dbReference>
<sequence>MSDPNPVPAATTEGDETTTATGGETVAPAMVLPSMVAPLAVKESINPEGAGVRAYLEQTVVPLLLQGMNQLVKERPVNPVEYLALYLLKHNPEKPTDADAPASSS</sequence>
<keyword evidence="3" id="KW-0156">Chromatin regulator</keyword>
<dbReference type="OrthoDB" id="417678at2759"/>
<evidence type="ECO:0000256" key="1">
    <source>
        <dbReference type="ARBA" id="ARBA00004123"/>
    </source>
</evidence>
<keyword evidence="10" id="KW-1185">Reference proteome</keyword>
<dbReference type="InterPro" id="IPR049629">
    <property type="entry name" value="DPY30_SDC1_DD"/>
</dbReference>
<feature type="region of interest" description="Disordered" evidence="8">
    <location>
        <begin position="1"/>
        <end position="25"/>
    </location>
</feature>
<dbReference type="AlphaFoldDB" id="A0A0L0D212"/>
<evidence type="ECO:0000256" key="8">
    <source>
        <dbReference type="SAM" id="MobiDB-lite"/>
    </source>
</evidence>
<keyword evidence="5" id="KW-0804">Transcription</keyword>
<dbReference type="PANTHER" id="PTHR23356">
    <property type="entry name" value="DPY30-RELATED"/>
    <property type="match status" value="1"/>
</dbReference>
<evidence type="ECO:0000313" key="9">
    <source>
        <dbReference type="EMBL" id="KNC46155.1"/>
    </source>
</evidence>
<evidence type="ECO:0000256" key="4">
    <source>
        <dbReference type="ARBA" id="ARBA00023015"/>
    </source>
</evidence>
<gene>
    <name evidence="9" type="ORF">AMSG_00273</name>
</gene>